<dbReference type="PANTHER" id="PTHR46553">
    <property type="entry name" value="ADENINE NUCLEOTIDE ALPHA HYDROLASES-LIKE SUPERFAMILY PROTEIN"/>
    <property type="match status" value="1"/>
</dbReference>
<dbReference type="RefSeq" id="XP_048574678.1">
    <property type="nucleotide sequence ID" value="XM_048718721.1"/>
</dbReference>
<dbReference type="KEGG" id="tua:125555920"/>
<proteinExistence type="predicted"/>
<dbReference type="InterPro" id="IPR014729">
    <property type="entry name" value="Rossmann-like_a/b/a_fold"/>
</dbReference>
<reference evidence="2" key="3">
    <citation type="submission" date="2022-06" db="UniProtKB">
        <authorList>
            <consortium name="EnsemblPlants"/>
        </authorList>
    </citation>
    <scope>IDENTIFICATION</scope>
</reference>
<dbReference type="CDD" id="cd23659">
    <property type="entry name" value="USP_At3g01520-like"/>
    <property type="match status" value="1"/>
</dbReference>
<dbReference type="EnsemblPlants" id="TuG1812G0500001713.01.T01">
    <property type="protein sequence ID" value="TuG1812G0500001713.01.T01"/>
    <property type="gene ID" value="TuG1812G0500001713.01"/>
</dbReference>
<dbReference type="Pfam" id="PF00582">
    <property type="entry name" value="Usp"/>
    <property type="match status" value="1"/>
</dbReference>
<evidence type="ECO:0000313" key="2">
    <source>
        <dbReference type="EnsemblPlants" id="TuG1812G0500001713.01.T01"/>
    </source>
</evidence>
<dbReference type="PANTHER" id="PTHR46553:SF29">
    <property type="entry name" value="OS10G0437500 PROTEIN"/>
    <property type="match status" value="1"/>
</dbReference>
<keyword evidence="3" id="KW-1185">Reference proteome</keyword>
<feature type="domain" description="UspA" evidence="1">
    <location>
        <begin position="2"/>
        <end position="161"/>
    </location>
</feature>
<dbReference type="Proteomes" id="UP000015106">
    <property type="component" value="Chromosome 5"/>
</dbReference>
<dbReference type="OrthoDB" id="843225at2759"/>
<sequence>MKVVVALDDSGGSHHALDWVLRSLFPAGDQPATEEARHELVLVHALEPLHHAMCPVGGLGSAVYGAPEIMQSVRAARKESARSLLDRARRVCHGRGVSAAAVLVEGESREALCRAAEDAGAGLLVVGSRGLGAVGRCVTAFLGSVSDYCAHHASCPVMVVRPPPVDKDGQRTRSSPISCPSPCLQQGCLMAE</sequence>
<name>A0A8R7UH61_TRIUA</name>
<reference evidence="3" key="1">
    <citation type="journal article" date="2013" name="Nature">
        <title>Draft genome of the wheat A-genome progenitor Triticum urartu.</title>
        <authorList>
            <person name="Ling H.Q."/>
            <person name="Zhao S."/>
            <person name="Liu D."/>
            <person name="Wang J."/>
            <person name="Sun H."/>
            <person name="Zhang C."/>
            <person name="Fan H."/>
            <person name="Li D."/>
            <person name="Dong L."/>
            <person name="Tao Y."/>
            <person name="Gao C."/>
            <person name="Wu H."/>
            <person name="Li Y."/>
            <person name="Cui Y."/>
            <person name="Guo X."/>
            <person name="Zheng S."/>
            <person name="Wang B."/>
            <person name="Yu K."/>
            <person name="Liang Q."/>
            <person name="Yang W."/>
            <person name="Lou X."/>
            <person name="Chen J."/>
            <person name="Feng M."/>
            <person name="Jian J."/>
            <person name="Zhang X."/>
            <person name="Luo G."/>
            <person name="Jiang Y."/>
            <person name="Liu J."/>
            <person name="Wang Z."/>
            <person name="Sha Y."/>
            <person name="Zhang B."/>
            <person name="Wu H."/>
            <person name="Tang D."/>
            <person name="Shen Q."/>
            <person name="Xue P."/>
            <person name="Zou S."/>
            <person name="Wang X."/>
            <person name="Liu X."/>
            <person name="Wang F."/>
            <person name="Yang Y."/>
            <person name="An X."/>
            <person name="Dong Z."/>
            <person name="Zhang K."/>
            <person name="Zhang X."/>
            <person name="Luo M.C."/>
            <person name="Dvorak J."/>
            <person name="Tong Y."/>
            <person name="Wang J."/>
            <person name="Yang H."/>
            <person name="Li Z."/>
            <person name="Wang D."/>
            <person name="Zhang A."/>
            <person name="Wang J."/>
        </authorList>
    </citation>
    <scope>NUCLEOTIDE SEQUENCE</scope>
    <source>
        <strain evidence="3">cv. G1812</strain>
    </source>
</reference>
<organism evidence="2 3">
    <name type="scientific">Triticum urartu</name>
    <name type="common">Red wild einkorn</name>
    <name type="synonym">Crithodium urartu</name>
    <dbReference type="NCBI Taxonomy" id="4572"/>
    <lineage>
        <taxon>Eukaryota</taxon>
        <taxon>Viridiplantae</taxon>
        <taxon>Streptophyta</taxon>
        <taxon>Embryophyta</taxon>
        <taxon>Tracheophyta</taxon>
        <taxon>Spermatophyta</taxon>
        <taxon>Magnoliopsida</taxon>
        <taxon>Liliopsida</taxon>
        <taxon>Poales</taxon>
        <taxon>Poaceae</taxon>
        <taxon>BOP clade</taxon>
        <taxon>Pooideae</taxon>
        <taxon>Triticodae</taxon>
        <taxon>Triticeae</taxon>
        <taxon>Triticinae</taxon>
        <taxon>Triticum</taxon>
    </lineage>
</organism>
<dbReference type="AlphaFoldDB" id="A0A8R7UH61"/>
<evidence type="ECO:0000259" key="1">
    <source>
        <dbReference type="Pfam" id="PF00582"/>
    </source>
</evidence>
<accession>A0A8R7UH61</accession>
<dbReference type="InterPro" id="IPR006016">
    <property type="entry name" value="UspA"/>
</dbReference>
<dbReference type="GeneID" id="125555920"/>
<dbReference type="Gramene" id="TuG1812G0500001713.01.T01">
    <property type="protein sequence ID" value="TuG1812G0500001713.01.T01"/>
    <property type="gene ID" value="TuG1812G0500001713.01"/>
</dbReference>
<dbReference type="Gene3D" id="3.40.50.620">
    <property type="entry name" value="HUPs"/>
    <property type="match status" value="1"/>
</dbReference>
<reference evidence="2" key="2">
    <citation type="submission" date="2018-03" db="EMBL/GenBank/DDBJ databases">
        <title>The Triticum urartu genome reveals the dynamic nature of wheat genome evolution.</title>
        <authorList>
            <person name="Ling H."/>
            <person name="Ma B."/>
            <person name="Shi X."/>
            <person name="Liu H."/>
            <person name="Dong L."/>
            <person name="Sun H."/>
            <person name="Cao Y."/>
            <person name="Gao Q."/>
            <person name="Zheng S."/>
            <person name="Li Y."/>
            <person name="Yu Y."/>
            <person name="Du H."/>
            <person name="Qi M."/>
            <person name="Li Y."/>
            <person name="Yu H."/>
            <person name="Cui Y."/>
            <person name="Wang N."/>
            <person name="Chen C."/>
            <person name="Wu H."/>
            <person name="Zhao Y."/>
            <person name="Zhang J."/>
            <person name="Li Y."/>
            <person name="Zhou W."/>
            <person name="Zhang B."/>
            <person name="Hu W."/>
            <person name="Eijk M."/>
            <person name="Tang J."/>
            <person name="Witsenboer H."/>
            <person name="Zhao S."/>
            <person name="Li Z."/>
            <person name="Zhang A."/>
            <person name="Wang D."/>
            <person name="Liang C."/>
        </authorList>
    </citation>
    <scope>NUCLEOTIDE SEQUENCE [LARGE SCALE GENOMIC DNA]</scope>
    <source>
        <strain evidence="2">cv. G1812</strain>
    </source>
</reference>
<gene>
    <name evidence="2" type="primary">LOC125555920</name>
</gene>
<dbReference type="SUPFAM" id="SSF52402">
    <property type="entry name" value="Adenine nucleotide alpha hydrolases-like"/>
    <property type="match status" value="1"/>
</dbReference>
<protein>
    <recommendedName>
        <fullName evidence="1">UspA domain-containing protein</fullName>
    </recommendedName>
</protein>
<evidence type="ECO:0000313" key="3">
    <source>
        <dbReference type="Proteomes" id="UP000015106"/>
    </source>
</evidence>